<dbReference type="NCBIfam" id="TIGR04294">
    <property type="entry name" value="pre_pil_HX9DG"/>
    <property type="match status" value="1"/>
</dbReference>
<evidence type="ECO:0000256" key="1">
    <source>
        <dbReference type="SAM" id="Phobius"/>
    </source>
</evidence>
<evidence type="ECO:0000313" key="3">
    <source>
        <dbReference type="EMBL" id="PQO35351.1"/>
    </source>
</evidence>
<dbReference type="InterPro" id="IPR011453">
    <property type="entry name" value="DUF1559"/>
</dbReference>
<dbReference type="Proteomes" id="UP000239388">
    <property type="component" value="Unassembled WGS sequence"/>
</dbReference>
<dbReference type="SUPFAM" id="SSF54523">
    <property type="entry name" value="Pili subunits"/>
    <property type="match status" value="1"/>
</dbReference>
<evidence type="ECO:0000259" key="2">
    <source>
        <dbReference type="Pfam" id="PF07596"/>
    </source>
</evidence>
<keyword evidence="1" id="KW-1133">Transmembrane helix</keyword>
<dbReference type="Gene3D" id="3.30.700.10">
    <property type="entry name" value="Glycoprotein, Type 4 Pilin"/>
    <property type="match status" value="1"/>
</dbReference>
<organism evidence="3 4">
    <name type="scientific">Blastopirellula marina</name>
    <dbReference type="NCBI Taxonomy" id="124"/>
    <lineage>
        <taxon>Bacteria</taxon>
        <taxon>Pseudomonadati</taxon>
        <taxon>Planctomycetota</taxon>
        <taxon>Planctomycetia</taxon>
        <taxon>Pirellulales</taxon>
        <taxon>Pirellulaceae</taxon>
        <taxon>Blastopirellula</taxon>
    </lineage>
</organism>
<evidence type="ECO:0000313" key="4">
    <source>
        <dbReference type="Proteomes" id="UP000239388"/>
    </source>
</evidence>
<dbReference type="PANTHER" id="PTHR30093">
    <property type="entry name" value="GENERAL SECRETION PATHWAY PROTEIN G"/>
    <property type="match status" value="1"/>
</dbReference>
<proteinExistence type="predicted"/>
<protein>
    <recommendedName>
        <fullName evidence="2">DUF1559 domain-containing protein</fullName>
    </recommendedName>
</protein>
<dbReference type="InterPro" id="IPR027558">
    <property type="entry name" value="Pre_pil_HX9DG_C"/>
</dbReference>
<dbReference type="AlphaFoldDB" id="A0A2S8FT45"/>
<keyword evidence="1" id="KW-0472">Membrane</keyword>
<dbReference type="InterPro" id="IPR045584">
    <property type="entry name" value="Pilin-like"/>
</dbReference>
<comment type="caution">
    <text evidence="3">The sequence shown here is derived from an EMBL/GenBank/DDBJ whole genome shotgun (WGS) entry which is preliminary data.</text>
</comment>
<name>A0A2S8FT45_9BACT</name>
<dbReference type="Pfam" id="PF07596">
    <property type="entry name" value="SBP_bac_10"/>
    <property type="match status" value="1"/>
</dbReference>
<sequence length="268" mass="29820">MRAHSRFFSPRIRMMLRIVSPHHLRRNGNSNVTVIIIVLAVVGFAFLFCGGILVALLLPAVQQARAAARRMQSSNNMKQIGLALHNYHDTYGTLPPAYISDEDGKPMHSWRVLILPFLEADYIYQQYDFNEPWDSPNNRLLLSQMPEVYADPTVDEVPGEGATAYQAVADESAMFDGATAIRFHDVTDGISNTVMVVENTGKLVPWLKPDDTSIEELMQGVEFQDGPVGGTQFLFGDGSVQFISENIDRQTLHDMATRDGGEAVDRGF</sequence>
<dbReference type="PANTHER" id="PTHR30093:SF2">
    <property type="entry name" value="TYPE II SECRETION SYSTEM PROTEIN H"/>
    <property type="match status" value="1"/>
</dbReference>
<feature type="transmembrane region" description="Helical" evidence="1">
    <location>
        <begin position="34"/>
        <end position="61"/>
    </location>
</feature>
<reference evidence="3 4" key="1">
    <citation type="submission" date="2018-02" db="EMBL/GenBank/DDBJ databases">
        <title>Comparative genomes isolates from brazilian mangrove.</title>
        <authorList>
            <person name="Araujo J.E."/>
            <person name="Taketani R.G."/>
            <person name="Silva M.C.P."/>
            <person name="Loureco M.V."/>
            <person name="Andreote F.D."/>
        </authorList>
    </citation>
    <scope>NUCLEOTIDE SEQUENCE [LARGE SCALE GENOMIC DNA]</scope>
    <source>
        <strain evidence="3 4">NAP PRIS-MGV</strain>
    </source>
</reference>
<gene>
    <name evidence="3" type="ORF">C5Y98_13355</name>
</gene>
<accession>A0A2S8FT45</accession>
<dbReference type="EMBL" id="PUIB01000015">
    <property type="protein sequence ID" value="PQO35351.1"/>
    <property type="molecule type" value="Genomic_DNA"/>
</dbReference>
<feature type="domain" description="DUF1559" evidence="2">
    <location>
        <begin position="62"/>
        <end position="204"/>
    </location>
</feature>
<keyword evidence="1" id="KW-0812">Transmembrane</keyword>